<dbReference type="PROSITE" id="PS50041">
    <property type="entry name" value="C_TYPE_LECTIN_2"/>
    <property type="match status" value="1"/>
</dbReference>
<keyword evidence="3" id="KW-1185">Reference proteome</keyword>
<dbReference type="Gene3D" id="3.10.100.10">
    <property type="entry name" value="Mannose-Binding Protein A, subunit A"/>
    <property type="match status" value="1"/>
</dbReference>
<dbReference type="AlphaFoldDB" id="A0AAE1DBS3"/>
<gene>
    <name evidence="2" type="ORF">RRG08_042011</name>
</gene>
<comment type="caution">
    <text evidence="2">The sequence shown here is derived from an EMBL/GenBank/DDBJ whole genome shotgun (WGS) entry which is preliminary data.</text>
</comment>
<protein>
    <recommendedName>
        <fullName evidence="1">C-type lectin domain-containing protein</fullName>
    </recommendedName>
</protein>
<name>A0AAE1DBS3_9GAST</name>
<dbReference type="InterPro" id="IPR016187">
    <property type="entry name" value="CTDL_fold"/>
</dbReference>
<reference evidence="2" key="1">
    <citation type="journal article" date="2023" name="G3 (Bethesda)">
        <title>A reference genome for the long-term kleptoplast-retaining sea slug Elysia crispata morphotype clarki.</title>
        <authorList>
            <person name="Eastman K.E."/>
            <person name="Pendleton A.L."/>
            <person name="Shaikh M.A."/>
            <person name="Suttiyut T."/>
            <person name="Ogas R."/>
            <person name="Tomko P."/>
            <person name="Gavelis G."/>
            <person name="Widhalm J.R."/>
            <person name="Wisecaver J.H."/>
        </authorList>
    </citation>
    <scope>NUCLEOTIDE SEQUENCE</scope>
    <source>
        <strain evidence="2">ECLA1</strain>
    </source>
</reference>
<dbReference type="PANTHER" id="PTHR22801:SF63">
    <property type="entry name" value="C-TYPE LECTIN DOMAIN-CONTAINING PROTEIN"/>
    <property type="match status" value="1"/>
</dbReference>
<proteinExistence type="predicted"/>
<feature type="domain" description="C-type lectin" evidence="1">
    <location>
        <begin position="66"/>
        <end position="181"/>
    </location>
</feature>
<sequence>MTFPASRGFLFNPLSGLCTPLLWMEGPSAPGALPVQSAEGYLYLVSEVCDDGFQIIEARSSGELACLRYFQGNQKNYTDATLSCSSFGAYLASVRTTEKLQVVKNLITDSNAWIGLDDMVTEGVIVWSIDGGTLTDQQLVDNFADMEPNDENGFEDCVEFAVEVMSLNDNLCHRLADYICEKKTPALES</sequence>
<dbReference type="CDD" id="cd00037">
    <property type="entry name" value="CLECT"/>
    <property type="match status" value="1"/>
</dbReference>
<dbReference type="InterPro" id="IPR016186">
    <property type="entry name" value="C-type_lectin-like/link_sf"/>
</dbReference>
<dbReference type="InterPro" id="IPR001304">
    <property type="entry name" value="C-type_lectin-like"/>
</dbReference>
<dbReference type="SMART" id="SM00034">
    <property type="entry name" value="CLECT"/>
    <property type="match status" value="1"/>
</dbReference>
<accession>A0AAE1DBS3</accession>
<organism evidence="2 3">
    <name type="scientific">Elysia crispata</name>
    <name type="common">lettuce slug</name>
    <dbReference type="NCBI Taxonomy" id="231223"/>
    <lineage>
        <taxon>Eukaryota</taxon>
        <taxon>Metazoa</taxon>
        <taxon>Spiralia</taxon>
        <taxon>Lophotrochozoa</taxon>
        <taxon>Mollusca</taxon>
        <taxon>Gastropoda</taxon>
        <taxon>Heterobranchia</taxon>
        <taxon>Euthyneura</taxon>
        <taxon>Panpulmonata</taxon>
        <taxon>Sacoglossa</taxon>
        <taxon>Placobranchoidea</taxon>
        <taxon>Plakobranchidae</taxon>
        <taxon>Elysia</taxon>
    </lineage>
</organism>
<dbReference type="SUPFAM" id="SSF56436">
    <property type="entry name" value="C-type lectin-like"/>
    <property type="match status" value="1"/>
</dbReference>
<dbReference type="Pfam" id="PF00059">
    <property type="entry name" value="Lectin_C"/>
    <property type="match status" value="1"/>
</dbReference>
<dbReference type="InterPro" id="IPR050801">
    <property type="entry name" value="Ca-Dep_Lectins_ImmuneDev"/>
</dbReference>
<evidence type="ECO:0000259" key="1">
    <source>
        <dbReference type="PROSITE" id="PS50041"/>
    </source>
</evidence>
<dbReference type="Proteomes" id="UP001283361">
    <property type="component" value="Unassembled WGS sequence"/>
</dbReference>
<evidence type="ECO:0000313" key="2">
    <source>
        <dbReference type="EMBL" id="KAK3764701.1"/>
    </source>
</evidence>
<dbReference type="EMBL" id="JAWDGP010004412">
    <property type="protein sequence ID" value="KAK3764701.1"/>
    <property type="molecule type" value="Genomic_DNA"/>
</dbReference>
<evidence type="ECO:0000313" key="3">
    <source>
        <dbReference type="Proteomes" id="UP001283361"/>
    </source>
</evidence>
<dbReference type="PANTHER" id="PTHR22801">
    <property type="entry name" value="LITHOSTATHINE"/>
    <property type="match status" value="1"/>
</dbReference>